<accession>A0A9N9CHI6</accession>
<dbReference type="AlphaFoldDB" id="A0A9N9CHI6"/>
<sequence>KDKKNRTCERYEHTCATLQKLCEHLNRQNPCRSLISPVLLPQHQSTLPILRKPKVLDIPEMIQNPEQNANDKKPEQEFFGEPEIEIERQVSHPVKSQFIKLPKTSPKTQAHQEKKNEQSKKTSLEIDLTNEEFERLSMITGDHEKSIIFREQILGKALKR</sequence>
<reference evidence="2" key="1">
    <citation type="submission" date="2021-06" db="EMBL/GenBank/DDBJ databases">
        <authorList>
            <person name="Kallberg Y."/>
            <person name="Tangrot J."/>
            <person name="Rosling A."/>
        </authorList>
    </citation>
    <scope>NUCLEOTIDE SEQUENCE</scope>
    <source>
        <strain evidence="2">MT106</strain>
    </source>
</reference>
<dbReference type="OrthoDB" id="2440646at2759"/>
<organism evidence="2 3">
    <name type="scientific">Ambispora gerdemannii</name>
    <dbReference type="NCBI Taxonomy" id="144530"/>
    <lineage>
        <taxon>Eukaryota</taxon>
        <taxon>Fungi</taxon>
        <taxon>Fungi incertae sedis</taxon>
        <taxon>Mucoromycota</taxon>
        <taxon>Glomeromycotina</taxon>
        <taxon>Glomeromycetes</taxon>
        <taxon>Archaeosporales</taxon>
        <taxon>Ambisporaceae</taxon>
        <taxon>Ambispora</taxon>
    </lineage>
</organism>
<evidence type="ECO:0000256" key="1">
    <source>
        <dbReference type="SAM" id="MobiDB-lite"/>
    </source>
</evidence>
<protein>
    <submittedName>
        <fullName evidence="2">1572_t:CDS:1</fullName>
    </submittedName>
</protein>
<keyword evidence="3" id="KW-1185">Reference proteome</keyword>
<feature type="non-terminal residue" evidence="2">
    <location>
        <position position="160"/>
    </location>
</feature>
<proteinExistence type="predicted"/>
<comment type="caution">
    <text evidence="2">The sequence shown here is derived from an EMBL/GenBank/DDBJ whole genome shotgun (WGS) entry which is preliminary data.</text>
</comment>
<dbReference type="Proteomes" id="UP000789831">
    <property type="component" value="Unassembled WGS sequence"/>
</dbReference>
<name>A0A9N9CHI6_9GLOM</name>
<evidence type="ECO:0000313" key="3">
    <source>
        <dbReference type="Proteomes" id="UP000789831"/>
    </source>
</evidence>
<dbReference type="EMBL" id="CAJVPL010002178">
    <property type="protein sequence ID" value="CAG8601945.1"/>
    <property type="molecule type" value="Genomic_DNA"/>
</dbReference>
<evidence type="ECO:0000313" key="2">
    <source>
        <dbReference type="EMBL" id="CAG8601945.1"/>
    </source>
</evidence>
<feature type="compositionally biased region" description="Basic and acidic residues" evidence="1">
    <location>
        <begin position="110"/>
        <end position="124"/>
    </location>
</feature>
<feature type="region of interest" description="Disordered" evidence="1">
    <location>
        <begin position="91"/>
        <end position="125"/>
    </location>
</feature>
<gene>
    <name evidence="2" type="ORF">AGERDE_LOCUS9149</name>
</gene>